<keyword evidence="9" id="KW-1185">Reference proteome</keyword>
<dbReference type="GO" id="GO:0035556">
    <property type="term" value="P:intracellular signal transduction"/>
    <property type="evidence" value="ECO:0007669"/>
    <property type="project" value="InterPro"/>
</dbReference>
<sequence>MLDQNTDEAAANSTAAERGCARQKSRRAISDRLATFVWRRESPRGTHPRQECKKEDDVDVTNDISQVEHKFKTNGRVSFFRNIKNYLQTKNLCRFKQKDKDAETSSFFYVTNQDVVASIVDPIVELNNSCQEQERSSSQQGEVLLNGRSCETDFPAEQQDVATCEISDAIIAQPSRSDAAAEVPSAISTDVPCVETLSDESKAKASLAEELLNLSKYGWYWGPISADQADTKLLSEPDGAFLVRDSSDDRYVLTLSFKSSGKMLHTRMEHSGGLFSLCNQRENEGFTSVAALINHSMNFSQSAVFCYSRPRYPGYPSFPVRLTKPVSRFTQVKSLQYLCRFIIRQNTSLDNIHKLLLPETVKSYLLEPHYWT</sequence>
<dbReference type="GO" id="GO:0009968">
    <property type="term" value="P:negative regulation of signal transduction"/>
    <property type="evidence" value="ECO:0007669"/>
    <property type="project" value="UniProtKB-KW"/>
</dbReference>
<dbReference type="SUPFAM" id="SSF55550">
    <property type="entry name" value="SH2 domain"/>
    <property type="match status" value="1"/>
</dbReference>
<accession>A0A6P3WXC1</accession>
<dbReference type="Proteomes" id="UP000515204">
    <property type="component" value="Unplaced"/>
</dbReference>
<dbReference type="GeneID" id="106742402"/>
<dbReference type="OrthoDB" id="6270897at2759"/>
<dbReference type="Pfam" id="PF00017">
    <property type="entry name" value="SH2"/>
    <property type="match status" value="1"/>
</dbReference>
<dbReference type="SMART" id="SM00969">
    <property type="entry name" value="SOCS_box"/>
    <property type="match status" value="1"/>
</dbReference>
<keyword evidence="4 5" id="KW-0727">SH2 domain</keyword>
<keyword evidence="3" id="KW-0833">Ubl conjugation pathway</keyword>
<feature type="domain" description="SOCS box" evidence="8">
    <location>
        <begin position="321"/>
        <end position="371"/>
    </location>
</feature>
<dbReference type="PROSITE" id="PS50001">
    <property type="entry name" value="SH2"/>
    <property type="match status" value="1"/>
</dbReference>
<evidence type="ECO:0000256" key="3">
    <source>
        <dbReference type="ARBA" id="ARBA00022786"/>
    </source>
</evidence>
<dbReference type="SUPFAM" id="SSF158235">
    <property type="entry name" value="SOCS box-like"/>
    <property type="match status" value="1"/>
</dbReference>
<dbReference type="AlphaFoldDB" id="A0A6P3WXC1"/>
<evidence type="ECO:0000256" key="2">
    <source>
        <dbReference type="ARBA" id="ARBA00022700"/>
    </source>
</evidence>
<gene>
    <name evidence="10" type="primary">LOC106742402</name>
</gene>
<dbReference type="KEGG" id="dqu:106742402"/>
<organism evidence="9 10">
    <name type="scientific">Dinoponera quadriceps</name>
    <name type="common">South American ant</name>
    <dbReference type="NCBI Taxonomy" id="609295"/>
    <lineage>
        <taxon>Eukaryota</taxon>
        <taxon>Metazoa</taxon>
        <taxon>Ecdysozoa</taxon>
        <taxon>Arthropoda</taxon>
        <taxon>Hexapoda</taxon>
        <taxon>Insecta</taxon>
        <taxon>Pterygota</taxon>
        <taxon>Neoptera</taxon>
        <taxon>Endopterygota</taxon>
        <taxon>Hymenoptera</taxon>
        <taxon>Apocrita</taxon>
        <taxon>Aculeata</taxon>
        <taxon>Formicoidea</taxon>
        <taxon>Formicidae</taxon>
        <taxon>Ponerinae</taxon>
        <taxon>Ponerini</taxon>
        <taxon>Dinoponera</taxon>
    </lineage>
</organism>
<protein>
    <submittedName>
        <fullName evidence="10">Suppressor of cytokine signaling 6-like isoform X1</fullName>
    </submittedName>
</protein>
<proteinExistence type="predicted"/>
<feature type="domain" description="SH2" evidence="7">
    <location>
        <begin position="219"/>
        <end position="326"/>
    </location>
</feature>
<keyword evidence="2" id="KW-0734">Signal transduction inhibitor</keyword>
<dbReference type="SMART" id="SM00252">
    <property type="entry name" value="SH2"/>
    <property type="match status" value="1"/>
</dbReference>
<evidence type="ECO:0000256" key="5">
    <source>
        <dbReference type="PROSITE-ProRule" id="PRU00191"/>
    </source>
</evidence>
<dbReference type="GO" id="GO:0005942">
    <property type="term" value="C:phosphatidylinositol 3-kinase complex"/>
    <property type="evidence" value="ECO:0007669"/>
    <property type="project" value="TreeGrafter"/>
</dbReference>
<name>A0A6P3WXC1_DINQU</name>
<dbReference type="PROSITE" id="PS50225">
    <property type="entry name" value="SOCS"/>
    <property type="match status" value="1"/>
</dbReference>
<evidence type="ECO:0000313" key="10">
    <source>
        <dbReference type="RefSeq" id="XP_014470791.1"/>
    </source>
</evidence>
<dbReference type="SMART" id="SM00253">
    <property type="entry name" value="SOCS"/>
    <property type="match status" value="1"/>
</dbReference>
<dbReference type="InterPro" id="IPR001496">
    <property type="entry name" value="SOCS_box"/>
</dbReference>
<evidence type="ECO:0000259" key="8">
    <source>
        <dbReference type="PROSITE" id="PS50225"/>
    </source>
</evidence>
<dbReference type="InterPro" id="IPR036860">
    <property type="entry name" value="SH2_dom_sf"/>
</dbReference>
<evidence type="ECO:0000256" key="1">
    <source>
        <dbReference type="ARBA" id="ARBA00022604"/>
    </source>
</evidence>
<keyword evidence="1" id="KW-0341">Growth regulation</keyword>
<dbReference type="GO" id="GO:0046935">
    <property type="term" value="F:1-phosphatidylinositol-3-kinase regulator activity"/>
    <property type="evidence" value="ECO:0007669"/>
    <property type="project" value="TreeGrafter"/>
</dbReference>
<dbReference type="InterPro" id="IPR036036">
    <property type="entry name" value="SOCS_box-like_dom_sf"/>
</dbReference>
<evidence type="ECO:0000313" key="9">
    <source>
        <dbReference type="Proteomes" id="UP000515204"/>
    </source>
</evidence>
<evidence type="ECO:0000256" key="4">
    <source>
        <dbReference type="ARBA" id="ARBA00022999"/>
    </source>
</evidence>
<evidence type="ECO:0000259" key="7">
    <source>
        <dbReference type="PROSITE" id="PS50001"/>
    </source>
</evidence>
<dbReference type="InterPro" id="IPR035865">
    <property type="entry name" value="SOCS6_SH2"/>
</dbReference>
<dbReference type="PANTHER" id="PTHR10155">
    <property type="entry name" value="PHOSPHATIDYLINOSITOL 3-KINASE REGULATORY SUBUNIT"/>
    <property type="match status" value="1"/>
</dbReference>
<dbReference type="Pfam" id="PF07525">
    <property type="entry name" value="SOCS_box"/>
    <property type="match status" value="1"/>
</dbReference>
<dbReference type="Gene3D" id="3.30.505.10">
    <property type="entry name" value="SH2 domain"/>
    <property type="match status" value="1"/>
</dbReference>
<dbReference type="GO" id="GO:0046854">
    <property type="term" value="P:phosphatidylinositol phosphate biosynthetic process"/>
    <property type="evidence" value="ECO:0007669"/>
    <property type="project" value="TreeGrafter"/>
</dbReference>
<evidence type="ECO:0000256" key="6">
    <source>
        <dbReference type="SAM" id="MobiDB-lite"/>
    </source>
</evidence>
<feature type="region of interest" description="Disordered" evidence="6">
    <location>
        <begin position="1"/>
        <end position="26"/>
    </location>
</feature>
<reference evidence="10" key="1">
    <citation type="submission" date="2025-08" db="UniProtKB">
        <authorList>
            <consortium name="RefSeq"/>
        </authorList>
    </citation>
    <scope>IDENTIFICATION</scope>
</reference>
<dbReference type="InterPro" id="IPR000980">
    <property type="entry name" value="SH2"/>
</dbReference>
<dbReference type="PANTHER" id="PTHR10155:SF32">
    <property type="entry name" value="LP02169P"/>
    <property type="match status" value="1"/>
</dbReference>
<dbReference type="CDD" id="cd10387">
    <property type="entry name" value="SH2_SOCS6"/>
    <property type="match status" value="1"/>
</dbReference>
<dbReference type="RefSeq" id="XP_014470791.1">
    <property type="nucleotide sequence ID" value="XM_014615305.1"/>
</dbReference>